<keyword evidence="1" id="KW-0472">Membrane</keyword>
<reference evidence="3" key="1">
    <citation type="submission" date="2020-06" db="EMBL/GenBank/DDBJ databases">
        <authorList>
            <person name="Wu X. Sr."/>
        </authorList>
    </citation>
    <scope>NUCLEOTIDE SEQUENCE</scope>
</reference>
<feature type="domain" description="Carnitine O-palmitoyltransferase N-terminal" evidence="2">
    <location>
        <begin position="1"/>
        <end position="47"/>
    </location>
</feature>
<keyword evidence="1" id="KW-0812">Transmembrane</keyword>
<gene>
    <name evidence="3" type="primary">CPT1a-sv1</name>
</gene>
<evidence type="ECO:0000259" key="2">
    <source>
        <dbReference type="Pfam" id="PF16484"/>
    </source>
</evidence>
<keyword evidence="1" id="KW-1133">Transmembrane helix</keyword>
<dbReference type="Gene3D" id="6.10.250.1760">
    <property type="match status" value="1"/>
</dbReference>
<feature type="transmembrane region" description="Helical" evidence="1">
    <location>
        <begin position="104"/>
        <end position="126"/>
    </location>
</feature>
<evidence type="ECO:0000313" key="3">
    <source>
        <dbReference type="EMBL" id="QYL01384.1"/>
    </source>
</evidence>
<sequence>MAEAHQAVAFQFTVTPDGIDLRMSHEALRQIYLSGLHSWKKKFIRFKNGIITGVYPASPSSWLIVVVGVMSTMYAKIDPSLGIIAKINRTLDTTGCMSSQTKKVVSGVIFGTGLWAALIVTMRYSLKVLLSYHGWMFTQHGSLSRTTKIWMFMVKIFSGRKPMLYSRLHTVKYNPTPSKQLLIWGTLDEVPPKVFPSPYIP</sequence>
<dbReference type="InterPro" id="IPR032476">
    <property type="entry name" value="CPT_N"/>
</dbReference>
<dbReference type="EMBL" id="MT586313">
    <property type="protein sequence ID" value="QYL01384.1"/>
    <property type="molecule type" value="mRNA"/>
</dbReference>
<evidence type="ECO:0000256" key="1">
    <source>
        <dbReference type="SAM" id="Phobius"/>
    </source>
</evidence>
<protein>
    <submittedName>
        <fullName evidence="3">Cpt1a-sv1</fullName>
    </submittedName>
</protein>
<accession>A0A8F9S248</accession>
<dbReference type="Pfam" id="PF16484">
    <property type="entry name" value="CPT_N"/>
    <property type="match status" value="1"/>
</dbReference>
<feature type="transmembrane region" description="Helical" evidence="1">
    <location>
        <begin position="50"/>
        <end position="71"/>
    </location>
</feature>
<dbReference type="AlphaFoldDB" id="A0A8F9S248"/>
<proteinExistence type="evidence at transcript level"/>
<name>A0A8F9S248_CAPHI</name>
<organism evidence="3">
    <name type="scientific">Capra hircus</name>
    <name type="common">Goat</name>
    <dbReference type="NCBI Taxonomy" id="9925"/>
    <lineage>
        <taxon>Eukaryota</taxon>
        <taxon>Metazoa</taxon>
        <taxon>Chordata</taxon>
        <taxon>Craniata</taxon>
        <taxon>Vertebrata</taxon>
        <taxon>Euteleostomi</taxon>
        <taxon>Mammalia</taxon>
        <taxon>Eutheria</taxon>
        <taxon>Laurasiatheria</taxon>
        <taxon>Artiodactyla</taxon>
        <taxon>Ruminantia</taxon>
        <taxon>Pecora</taxon>
        <taxon>Bovidae</taxon>
        <taxon>Caprinae</taxon>
        <taxon>Capra</taxon>
    </lineage>
</organism>
<dbReference type="GO" id="GO:0003824">
    <property type="term" value="F:catalytic activity"/>
    <property type="evidence" value="ECO:0007669"/>
    <property type="project" value="UniProtKB-ARBA"/>
</dbReference>